<sequence length="536" mass="58883">MNFGKRYISLQTAIIIFVVVVVIAALSATGILLVNVTADNIEMHQAEKAMGIAQTVSEVPLVKESLDENERSEEVQLFTNKIRHDTNLLFIVVMDMDGIRKTHPNADIIGKPFVGGDETRALKGEQYTSIAEGTLGPSLRAFKPVFNDAGQQIGAVSVGISLETVKDTVSKSRYIIYAGMGVGILLGIIGAISLARRINRILFGLEPYKIASLLEERNAMLESVREGIIAVNPEHTIVVANKEAVRIFRKAGLPLNPVGKKVDEYLPVSRLIRILQSDRAEYDQESDINGLPILVNRVPVKVNGQTVGAISTFRDKSELSSLAEQLTGVRTYADALRAQTHEFMNILHVITGMLHIKEYAGLEKYLRKQTKLFQAETGCVSNIVKDPVIAGFLLSKGSYARENQVKLRYRANTPLPSSADPNTAHHMITIVGNLIENAFDAVKDNIEKQVSVSFHYDGASCAITVKDNGKGIAGEIRDHIFQKGESTKGSEKGFGLYNVMQSVRSLDGTIAFESDDIIGTSFIVKFPYKEEENDFD</sequence>
<dbReference type="Gene3D" id="3.30.450.20">
    <property type="entry name" value="PAS domain"/>
    <property type="match status" value="2"/>
</dbReference>
<dbReference type="GO" id="GO:0005524">
    <property type="term" value="F:ATP binding"/>
    <property type="evidence" value="ECO:0007669"/>
    <property type="project" value="UniProtKB-KW"/>
</dbReference>
<evidence type="ECO:0000256" key="11">
    <source>
        <dbReference type="ARBA" id="ARBA00022989"/>
    </source>
</evidence>
<keyword evidence="8" id="KW-0547">Nucleotide-binding</keyword>
<dbReference type="Proteomes" id="UP000287156">
    <property type="component" value="Unassembled WGS sequence"/>
</dbReference>
<dbReference type="InterPro" id="IPR029151">
    <property type="entry name" value="Sensor-like_sf"/>
</dbReference>
<comment type="caution">
    <text evidence="16">The sequence shown here is derived from an EMBL/GenBank/DDBJ whole genome shotgun (WGS) entry which is preliminary data.</text>
</comment>
<feature type="domain" description="Histidine kinase" evidence="15">
    <location>
        <begin position="430"/>
        <end position="530"/>
    </location>
</feature>
<dbReference type="InterPro" id="IPR036890">
    <property type="entry name" value="HATPase_C_sf"/>
</dbReference>
<keyword evidence="11 14" id="KW-1133">Transmembrane helix</keyword>
<keyword evidence="10" id="KW-0067">ATP-binding</keyword>
<keyword evidence="7 14" id="KW-0812">Transmembrane</keyword>
<dbReference type="SMART" id="SM00387">
    <property type="entry name" value="HATPase_c"/>
    <property type="match status" value="1"/>
</dbReference>
<evidence type="ECO:0000256" key="9">
    <source>
        <dbReference type="ARBA" id="ARBA00022777"/>
    </source>
</evidence>
<evidence type="ECO:0000313" key="17">
    <source>
        <dbReference type="Proteomes" id="UP000287156"/>
    </source>
</evidence>
<comment type="catalytic activity">
    <reaction evidence="1">
        <text>ATP + protein L-histidine = ADP + protein N-phospho-L-histidine.</text>
        <dbReference type="EC" id="2.7.13.3"/>
    </reaction>
</comment>
<dbReference type="InterPro" id="IPR003594">
    <property type="entry name" value="HATPase_dom"/>
</dbReference>
<dbReference type="InterPro" id="IPR039506">
    <property type="entry name" value="SPOB_a"/>
</dbReference>
<protein>
    <recommendedName>
        <fullName evidence="3">histidine kinase</fullName>
        <ecNumber evidence="3">2.7.13.3</ecNumber>
    </recommendedName>
</protein>
<evidence type="ECO:0000256" key="13">
    <source>
        <dbReference type="ARBA" id="ARBA00023136"/>
    </source>
</evidence>
<gene>
    <name evidence="16" type="primary">dcuS</name>
    <name evidence="16" type="ORF">D4T97_004240</name>
</gene>
<dbReference type="InterPro" id="IPR035965">
    <property type="entry name" value="PAS-like_dom_sf"/>
</dbReference>
<dbReference type="GO" id="GO:0005886">
    <property type="term" value="C:plasma membrane"/>
    <property type="evidence" value="ECO:0007669"/>
    <property type="project" value="UniProtKB-SubCell"/>
</dbReference>
<dbReference type="Pfam" id="PF02518">
    <property type="entry name" value="HATPase_c"/>
    <property type="match status" value="1"/>
</dbReference>
<keyword evidence="9 16" id="KW-0418">Kinase</keyword>
<dbReference type="PROSITE" id="PS50109">
    <property type="entry name" value="HIS_KIN"/>
    <property type="match status" value="1"/>
</dbReference>
<dbReference type="OrthoDB" id="9792686at2"/>
<dbReference type="AlphaFoldDB" id="A0A429Y8D2"/>
<evidence type="ECO:0000256" key="4">
    <source>
        <dbReference type="ARBA" id="ARBA00022475"/>
    </source>
</evidence>
<dbReference type="RefSeq" id="WP_126047929.1">
    <property type="nucleotide sequence ID" value="NZ_QYTV02000001.1"/>
</dbReference>
<dbReference type="InterPro" id="IPR005467">
    <property type="entry name" value="His_kinase_dom"/>
</dbReference>
<dbReference type="GO" id="GO:0000155">
    <property type="term" value="F:phosphorelay sensor kinase activity"/>
    <property type="evidence" value="ECO:0007669"/>
    <property type="project" value="TreeGrafter"/>
</dbReference>
<evidence type="ECO:0000256" key="8">
    <source>
        <dbReference type="ARBA" id="ARBA00022741"/>
    </source>
</evidence>
<comment type="subcellular location">
    <subcellularLocation>
        <location evidence="2">Cell membrane</location>
        <topology evidence="2">Multi-pass membrane protein</topology>
    </subcellularLocation>
</comment>
<evidence type="ECO:0000256" key="2">
    <source>
        <dbReference type="ARBA" id="ARBA00004651"/>
    </source>
</evidence>
<dbReference type="SUPFAM" id="SSF55785">
    <property type="entry name" value="PYP-like sensor domain (PAS domain)"/>
    <property type="match status" value="1"/>
</dbReference>
<dbReference type="PANTHER" id="PTHR43547:SF10">
    <property type="entry name" value="SENSOR HISTIDINE KINASE DCUS"/>
    <property type="match status" value="1"/>
</dbReference>
<accession>A0A429Y8D2</accession>
<evidence type="ECO:0000256" key="5">
    <source>
        <dbReference type="ARBA" id="ARBA00022553"/>
    </source>
</evidence>
<keyword evidence="12" id="KW-0902">Two-component regulatory system</keyword>
<name>A0A429Y8D2_9BACI</name>
<evidence type="ECO:0000259" key="15">
    <source>
        <dbReference type="PROSITE" id="PS50109"/>
    </source>
</evidence>
<dbReference type="Gene3D" id="1.10.287.130">
    <property type="match status" value="1"/>
</dbReference>
<keyword evidence="4" id="KW-1003">Cell membrane</keyword>
<evidence type="ECO:0000313" key="16">
    <source>
        <dbReference type="EMBL" id="RST77685.1"/>
    </source>
</evidence>
<keyword evidence="6 16" id="KW-0808">Transferase</keyword>
<dbReference type="Pfam" id="PF14689">
    <property type="entry name" value="SPOB_a"/>
    <property type="match status" value="1"/>
</dbReference>
<keyword evidence="5" id="KW-0597">Phosphoprotein</keyword>
<evidence type="ECO:0000256" key="7">
    <source>
        <dbReference type="ARBA" id="ARBA00022692"/>
    </source>
</evidence>
<dbReference type="SUPFAM" id="SSF103190">
    <property type="entry name" value="Sensory domain-like"/>
    <property type="match status" value="1"/>
</dbReference>
<evidence type="ECO:0000256" key="14">
    <source>
        <dbReference type="SAM" id="Phobius"/>
    </source>
</evidence>
<evidence type="ECO:0000256" key="12">
    <source>
        <dbReference type="ARBA" id="ARBA00023012"/>
    </source>
</evidence>
<organism evidence="16 17">
    <name type="scientific">Siminovitchia acidinfaciens</name>
    <dbReference type="NCBI Taxonomy" id="2321395"/>
    <lineage>
        <taxon>Bacteria</taxon>
        <taxon>Bacillati</taxon>
        <taxon>Bacillota</taxon>
        <taxon>Bacilli</taxon>
        <taxon>Bacillales</taxon>
        <taxon>Bacillaceae</taxon>
        <taxon>Siminovitchia</taxon>
    </lineage>
</organism>
<keyword evidence="13 14" id="KW-0472">Membrane</keyword>
<keyword evidence="17" id="KW-1185">Reference proteome</keyword>
<proteinExistence type="predicted"/>
<dbReference type="SUPFAM" id="SSF55874">
    <property type="entry name" value="ATPase domain of HSP90 chaperone/DNA topoisomerase II/histidine kinase"/>
    <property type="match status" value="1"/>
</dbReference>
<evidence type="ECO:0000256" key="1">
    <source>
        <dbReference type="ARBA" id="ARBA00000085"/>
    </source>
</evidence>
<dbReference type="EC" id="2.7.13.3" evidence="3"/>
<evidence type="ECO:0000256" key="6">
    <source>
        <dbReference type="ARBA" id="ARBA00022679"/>
    </source>
</evidence>
<dbReference type="NCBIfam" id="NF008298">
    <property type="entry name" value="PRK11086.1"/>
    <property type="match status" value="1"/>
</dbReference>
<dbReference type="Gene3D" id="3.30.565.10">
    <property type="entry name" value="Histidine kinase-like ATPase, C-terminal domain"/>
    <property type="match status" value="1"/>
</dbReference>
<evidence type="ECO:0000256" key="10">
    <source>
        <dbReference type="ARBA" id="ARBA00022840"/>
    </source>
</evidence>
<dbReference type="FunFam" id="3.30.450.20:FF:000018">
    <property type="entry name" value="Sensor histidine kinase DcuS"/>
    <property type="match status" value="1"/>
</dbReference>
<dbReference type="InterPro" id="IPR033463">
    <property type="entry name" value="sCache_3"/>
</dbReference>
<feature type="transmembrane region" description="Helical" evidence="14">
    <location>
        <begin position="12"/>
        <end position="34"/>
    </location>
</feature>
<dbReference type="EMBL" id="QYTV02000001">
    <property type="protein sequence ID" value="RST77685.1"/>
    <property type="molecule type" value="Genomic_DNA"/>
</dbReference>
<reference evidence="16" key="1">
    <citation type="submission" date="2018-12" db="EMBL/GenBank/DDBJ databases">
        <authorList>
            <person name="Sun L."/>
            <person name="Chen Z."/>
        </authorList>
    </citation>
    <scope>NUCLEOTIDE SEQUENCE [LARGE SCALE GENOMIC DNA]</scope>
    <source>
        <strain evidence="16">3-2-2</strain>
    </source>
</reference>
<dbReference type="PANTHER" id="PTHR43547">
    <property type="entry name" value="TWO-COMPONENT HISTIDINE KINASE"/>
    <property type="match status" value="1"/>
</dbReference>
<evidence type="ECO:0000256" key="3">
    <source>
        <dbReference type="ARBA" id="ARBA00012438"/>
    </source>
</evidence>
<feature type="transmembrane region" description="Helical" evidence="14">
    <location>
        <begin position="174"/>
        <end position="195"/>
    </location>
</feature>
<dbReference type="Pfam" id="PF17203">
    <property type="entry name" value="sCache_3_2"/>
    <property type="match status" value="1"/>
</dbReference>